<keyword evidence="3" id="KW-1185">Reference proteome</keyword>
<sequence>MLKGLNKASGPFDLFLRWSESILANIDLSRMNHLLSITSTESLVLDAPISAQKSSDPNTNPSKLNLPWYFSADRLKAVLIISFKLIKLMADSIYWRKRRAPLLLSARIENKQIIFILINSVGGKIILHLLIFFTIKKMNLIKEKYFLDLDYYL</sequence>
<name>A0A3M7SYY9_BRAPC</name>
<feature type="transmembrane region" description="Helical" evidence="1">
    <location>
        <begin position="114"/>
        <end position="135"/>
    </location>
</feature>
<reference evidence="2 3" key="1">
    <citation type="journal article" date="2018" name="Sci. Rep.">
        <title>Genomic signatures of local adaptation to the degree of environmental predictability in rotifers.</title>
        <authorList>
            <person name="Franch-Gras L."/>
            <person name="Hahn C."/>
            <person name="Garcia-Roger E.M."/>
            <person name="Carmona M.J."/>
            <person name="Serra M."/>
            <person name="Gomez A."/>
        </authorList>
    </citation>
    <scope>NUCLEOTIDE SEQUENCE [LARGE SCALE GENOMIC DNA]</scope>
    <source>
        <strain evidence="2">HYR1</strain>
    </source>
</reference>
<evidence type="ECO:0000313" key="3">
    <source>
        <dbReference type="Proteomes" id="UP000276133"/>
    </source>
</evidence>
<gene>
    <name evidence="2" type="ORF">BpHYR1_022800</name>
</gene>
<dbReference type="Proteomes" id="UP000276133">
    <property type="component" value="Unassembled WGS sequence"/>
</dbReference>
<accession>A0A3M7SYY9</accession>
<keyword evidence="1" id="KW-0472">Membrane</keyword>
<keyword evidence="1" id="KW-0812">Transmembrane</keyword>
<organism evidence="2 3">
    <name type="scientific">Brachionus plicatilis</name>
    <name type="common">Marine rotifer</name>
    <name type="synonym">Brachionus muelleri</name>
    <dbReference type="NCBI Taxonomy" id="10195"/>
    <lineage>
        <taxon>Eukaryota</taxon>
        <taxon>Metazoa</taxon>
        <taxon>Spiralia</taxon>
        <taxon>Gnathifera</taxon>
        <taxon>Rotifera</taxon>
        <taxon>Eurotatoria</taxon>
        <taxon>Monogononta</taxon>
        <taxon>Pseudotrocha</taxon>
        <taxon>Ploima</taxon>
        <taxon>Brachionidae</taxon>
        <taxon>Brachionus</taxon>
    </lineage>
</organism>
<comment type="caution">
    <text evidence="2">The sequence shown here is derived from an EMBL/GenBank/DDBJ whole genome shotgun (WGS) entry which is preliminary data.</text>
</comment>
<dbReference type="EMBL" id="REGN01000588">
    <property type="protein sequence ID" value="RNA40808.1"/>
    <property type="molecule type" value="Genomic_DNA"/>
</dbReference>
<protein>
    <submittedName>
        <fullName evidence="2">Uncharacterized protein</fullName>
    </submittedName>
</protein>
<evidence type="ECO:0000313" key="2">
    <source>
        <dbReference type="EMBL" id="RNA40808.1"/>
    </source>
</evidence>
<evidence type="ECO:0000256" key="1">
    <source>
        <dbReference type="SAM" id="Phobius"/>
    </source>
</evidence>
<dbReference type="AlphaFoldDB" id="A0A3M7SYY9"/>
<keyword evidence="1" id="KW-1133">Transmembrane helix</keyword>
<proteinExistence type="predicted"/>